<protein>
    <recommendedName>
        <fullName evidence="3">Acyl dehydratase</fullName>
    </recommendedName>
</protein>
<dbReference type="SUPFAM" id="SSF54637">
    <property type="entry name" value="Thioesterase/thiol ester dehydrase-isomerase"/>
    <property type="match status" value="1"/>
</dbReference>
<dbReference type="EMBL" id="BNAV01000001">
    <property type="protein sequence ID" value="GHF36971.1"/>
    <property type="molecule type" value="Genomic_DNA"/>
</dbReference>
<organism evidence="1 2">
    <name type="scientific">Amycolatopsis bartoniae</name>
    <dbReference type="NCBI Taxonomy" id="941986"/>
    <lineage>
        <taxon>Bacteria</taxon>
        <taxon>Bacillati</taxon>
        <taxon>Actinomycetota</taxon>
        <taxon>Actinomycetes</taxon>
        <taxon>Pseudonocardiales</taxon>
        <taxon>Pseudonocardiaceae</taxon>
        <taxon>Amycolatopsis</taxon>
    </lineage>
</organism>
<dbReference type="RefSeq" id="WP_145936360.1">
    <property type="nucleotide sequence ID" value="NZ_BNAV01000001.1"/>
</dbReference>
<evidence type="ECO:0000313" key="2">
    <source>
        <dbReference type="Proteomes" id="UP000658656"/>
    </source>
</evidence>
<reference evidence="1" key="2">
    <citation type="submission" date="2020-09" db="EMBL/GenBank/DDBJ databases">
        <authorList>
            <person name="Sun Q."/>
            <person name="Zhou Y."/>
        </authorList>
    </citation>
    <scope>NUCLEOTIDE SEQUENCE</scope>
    <source>
        <strain evidence="1">CGMCC 4.7679</strain>
    </source>
</reference>
<dbReference type="Gene3D" id="3.10.129.10">
    <property type="entry name" value="Hotdog Thioesterase"/>
    <property type="match status" value="1"/>
</dbReference>
<comment type="caution">
    <text evidence="1">The sequence shown here is derived from an EMBL/GenBank/DDBJ whole genome shotgun (WGS) entry which is preliminary data.</text>
</comment>
<accession>A0A8H9ITQ1</accession>
<evidence type="ECO:0000313" key="1">
    <source>
        <dbReference type="EMBL" id="GHF36971.1"/>
    </source>
</evidence>
<evidence type="ECO:0008006" key="3">
    <source>
        <dbReference type="Google" id="ProtNLM"/>
    </source>
</evidence>
<dbReference type="Proteomes" id="UP000658656">
    <property type="component" value="Unassembled WGS sequence"/>
</dbReference>
<name>A0A8H9ITQ1_9PSEU</name>
<dbReference type="AlphaFoldDB" id="A0A8H9ITQ1"/>
<sequence>MTTPSDPDTRYAEDVRVGEELPQVTFPLPLYRLVMESGANRDFNSIHHNRDYARATGAPDAYANTLFLMGMWERCLRDWAGPRARILALKGFRMGRFNLVGTTTRVTGTVTGADPATGEVTVRMACEDDDGVTVGPGAMVVRLPRRADEG</sequence>
<proteinExistence type="predicted"/>
<dbReference type="OrthoDB" id="4350329at2"/>
<gene>
    <name evidence="1" type="ORF">GCM10017566_07650</name>
</gene>
<keyword evidence="2" id="KW-1185">Reference proteome</keyword>
<reference evidence="1" key="1">
    <citation type="journal article" date="2014" name="Int. J. Syst. Evol. Microbiol.">
        <title>Complete genome sequence of Corynebacterium casei LMG S-19264T (=DSM 44701T), isolated from a smear-ripened cheese.</title>
        <authorList>
            <consortium name="US DOE Joint Genome Institute (JGI-PGF)"/>
            <person name="Walter F."/>
            <person name="Albersmeier A."/>
            <person name="Kalinowski J."/>
            <person name="Ruckert C."/>
        </authorList>
    </citation>
    <scope>NUCLEOTIDE SEQUENCE</scope>
    <source>
        <strain evidence="1">CGMCC 4.7679</strain>
    </source>
</reference>
<dbReference type="InterPro" id="IPR029069">
    <property type="entry name" value="HotDog_dom_sf"/>
</dbReference>